<keyword evidence="6" id="KW-0732">Signal</keyword>
<proteinExistence type="inferred from homology"/>
<accession>M5E3N0</accession>
<name>M5E3N0_9GAMM</name>
<sequence>MNDFNQNKRDFLATSATAAAGLLIASASNVSAAESSSQAAPKGANWMITEIKPKPLSFNAAKLKGLSANLIESHWTNNYSGSVKTLNAVNDQLSQALANPDTPAFLYNDLKREHLIRTGSVILHELYFDNLGGNGKADGELRSAFAKQFGTFDRWETEFRKIAQGLGGGSGWVVLGYNTHFNKLENYWMGDHAHFPVGTVPLLVMDMYEHSYHMDFGAAAGKYIDAFFNNINWDEVAHRLQATHTKTTS</sequence>
<protein>
    <recommendedName>
        <fullName evidence="2">superoxide dismutase</fullName>
        <ecNumber evidence="2">1.15.1.1</ecNumber>
    </recommendedName>
</protein>
<keyword evidence="4" id="KW-0560">Oxidoreductase</keyword>
<evidence type="ECO:0000256" key="5">
    <source>
        <dbReference type="PIRSR" id="PIRSR000349-1"/>
    </source>
</evidence>
<evidence type="ECO:0000313" key="8">
    <source>
        <dbReference type="EMBL" id="CCU72109.1"/>
    </source>
</evidence>
<dbReference type="Gene3D" id="3.55.40.20">
    <property type="entry name" value="Iron/manganese superoxide dismutase, C-terminal domain"/>
    <property type="match status" value="1"/>
</dbReference>
<evidence type="ECO:0000256" key="6">
    <source>
        <dbReference type="SAM" id="SignalP"/>
    </source>
</evidence>
<comment type="similarity">
    <text evidence="1">Belongs to the iron/manganese superoxide dismutase family.</text>
</comment>
<gene>
    <name evidence="8" type="ORF">TOL_1685</name>
</gene>
<dbReference type="EMBL" id="HF680312">
    <property type="protein sequence ID" value="CCU72109.1"/>
    <property type="molecule type" value="Genomic_DNA"/>
</dbReference>
<evidence type="ECO:0000259" key="7">
    <source>
        <dbReference type="Pfam" id="PF02777"/>
    </source>
</evidence>
<dbReference type="SUPFAM" id="SSF46609">
    <property type="entry name" value="Fe,Mn superoxide dismutase (SOD), N-terminal domain"/>
    <property type="match status" value="1"/>
</dbReference>
<feature type="signal peptide" evidence="6">
    <location>
        <begin position="1"/>
        <end position="32"/>
    </location>
</feature>
<dbReference type="InterPro" id="IPR050265">
    <property type="entry name" value="Fe/Mn_Superoxide_Dismutase"/>
</dbReference>
<dbReference type="EC" id="1.15.1.1" evidence="2"/>
<dbReference type="Pfam" id="PF02777">
    <property type="entry name" value="Sod_Fe_C"/>
    <property type="match status" value="1"/>
</dbReference>
<reference evidence="8 9" key="1">
    <citation type="journal article" date="2013" name="Genome Announc.">
        <title>Genome Sequence of Thalassolituus oleivorans MIL-1 (DSM 14913T).</title>
        <authorList>
            <person name="Golyshin P.N."/>
            <person name="Werner J."/>
            <person name="Chernikova T.N."/>
            <person name="Tran H."/>
            <person name="Ferrer M."/>
            <person name="Yakimov M.M."/>
            <person name="Teeling H."/>
            <person name="Golyshina O.V."/>
        </authorList>
    </citation>
    <scope>NUCLEOTIDE SEQUENCE [LARGE SCALE GENOMIC DNA]</scope>
    <source>
        <strain evidence="8 9">MIL-1</strain>
    </source>
</reference>
<dbReference type="RefSeq" id="WP_007645336.1">
    <property type="nucleotide sequence ID" value="NC_020888.1"/>
</dbReference>
<feature type="binding site" evidence="5">
    <location>
        <position position="206"/>
    </location>
    <ligand>
        <name>Mn(2+)</name>
        <dbReference type="ChEBI" id="CHEBI:29035"/>
    </ligand>
</feature>
<evidence type="ECO:0000256" key="4">
    <source>
        <dbReference type="ARBA" id="ARBA00023002"/>
    </source>
</evidence>
<dbReference type="GO" id="GO:0046872">
    <property type="term" value="F:metal ion binding"/>
    <property type="evidence" value="ECO:0007669"/>
    <property type="project" value="UniProtKB-KW"/>
</dbReference>
<dbReference type="KEGG" id="tol:TOL_1685"/>
<dbReference type="InterPro" id="IPR036314">
    <property type="entry name" value="SOD_C_sf"/>
</dbReference>
<feature type="domain" description="Manganese/iron superoxide dismutase C-terminal" evidence="7">
    <location>
        <begin position="138"/>
        <end position="239"/>
    </location>
</feature>
<dbReference type="PANTHER" id="PTHR11404">
    <property type="entry name" value="SUPEROXIDE DISMUTASE 2"/>
    <property type="match status" value="1"/>
</dbReference>
<feature type="binding site" evidence="5">
    <location>
        <position position="74"/>
    </location>
    <ligand>
        <name>Mn(2+)</name>
        <dbReference type="ChEBI" id="CHEBI:29035"/>
    </ligand>
</feature>
<dbReference type="GeneID" id="79176553"/>
<dbReference type="InterPro" id="IPR001189">
    <property type="entry name" value="Mn/Fe_SOD"/>
</dbReference>
<feature type="chain" id="PRO_5004065893" description="superoxide dismutase" evidence="6">
    <location>
        <begin position="33"/>
        <end position="249"/>
    </location>
</feature>
<dbReference type="HOGENOM" id="CLU_031625_2_2_6"/>
<evidence type="ECO:0000256" key="3">
    <source>
        <dbReference type="ARBA" id="ARBA00022723"/>
    </source>
</evidence>
<dbReference type="PANTHER" id="PTHR11404:SF6">
    <property type="entry name" value="SUPEROXIDE DISMUTASE [MN], MITOCHONDRIAL"/>
    <property type="match status" value="1"/>
</dbReference>
<dbReference type="PIRSF" id="PIRSF000349">
    <property type="entry name" value="SODismutase"/>
    <property type="match status" value="1"/>
</dbReference>
<dbReference type="eggNOG" id="COG0605">
    <property type="taxonomic scope" value="Bacteria"/>
</dbReference>
<dbReference type="Proteomes" id="UP000011866">
    <property type="component" value="Chromosome"/>
</dbReference>
<dbReference type="InterPro" id="IPR019832">
    <property type="entry name" value="Mn/Fe_SOD_C"/>
</dbReference>
<dbReference type="PATRIC" id="fig|1298593.3.peg.1618"/>
<dbReference type="SUPFAM" id="SSF54719">
    <property type="entry name" value="Fe,Mn superoxide dismutase (SOD), C-terminal domain"/>
    <property type="match status" value="1"/>
</dbReference>
<evidence type="ECO:0000313" key="9">
    <source>
        <dbReference type="Proteomes" id="UP000011866"/>
    </source>
</evidence>
<evidence type="ECO:0000256" key="2">
    <source>
        <dbReference type="ARBA" id="ARBA00012682"/>
    </source>
</evidence>
<dbReference type="InterPro" id="IPR036324">
    <property type="entry name" value="Mn/Fe_SOD_N_sf"/>
</dbReference>
<dbReference type="GO" id="GO:0004784">
    <property type="term" value="F:superoxide dismutase activity"/>
    <property type="evidence" value="ECO:0007669"/>
    <property type="project" value="UniProtKB-EC"/>
</dbReference>
<feature type="binding site" evidence="5">
    <location>
        <position position="210"/>
    </location>
    <ligand>
        <name>Mn(2+)</name>
        <dbReference type="ChEBI" id="CHEBI:29035"/>
    </ligand>
</feature>
<dbReference type="InterPro" id="IPR006311">
    <property type="entry name" value="TAT_signal"/>
</dbReference>
<keyword evidence="3 5" id="KW-0479">Metal-binding</keyword>
<dbReference type="PROSITE" id="PS51318">
    <property type="entry name" value="TAT"/>
    <property type="match status" value="1"/>
</dbReference>
<dbReference type="AlphaFoldDB" id="M5E3N0"/>
<organism evidence="8 9">
    <name type="scientific">Thalassolituus oleivorans MIL-1</name>
    <dbReference type="NCBI Taxonomy" id="1298593"/>
    <lineage>
        <taxon>Bacteria</taxon>
        <taxon>Pseudomonadati</taxon>
        <taxon>Pseudomonadota</taxon>
        <taxon>Gammaproteobacteria</taxon>
        <taxon>Oceanospirillales</taxon>
        <taxon>Oceanospirillaceae</taxon>
        <taxon>Thalassolituus</taxon>
    </lineage>
</organism>
<feature type="binding site" evidence="5">
    <location>
        <position position="124"/>
    </location>
    <ligand>
        <name>Mn(2+)</name>
        <dbReference type="ChEBI" id="CHEBI:29035"/>
    </ligand>
</feature>
<evidence type="ECO:0000256" key="1">
    <source>
        <dbReference type="ARBA" id="ARBA00008714"/>
    </source>
</evidence>
<keyword evidence="9" id="KW-1185">Reference proteome</keyword>